<dbReference type="SUPFAM" id="SSF47413">
    <property type="entry name" value="lambda repressor-like DNA-binding domains"/>
    <property type="match status" value="1"/>
</dbReference>
<sequence>MSNLRELRENHSLTQQMLADRLNVSKATIGAYERGINFPGREMLIKLADYFKVSIDELIGREM</sequence>
<dbReference type="EMBL" id="AYZD01000018">
    <property type="protein sequence ID" value="KRM95977.1"/>
    <property type="molecule type" value="Genomic_DNA"/>
</dbReference>
<dbReference type="Proteomes" id="UP000051015">
    <property type="component" value="Unassembled WGS sequence"/>
</dbReference>
<evidence type="ECO:0000313" key="3">
    <source>
        <dbReference type="EMBL" id="KRM95977.1"/>
    </source>
</evidence>
<dbReference type="GO" id="GO:0003677">
    <property type="term" value="F:DNA binding"/>
    <property type="evidence" value="ECO:0007669"/>
    <property type="project" value="UniProtKB-KW"/>
</dbReference>
<dbReference type="InterPro" id="IPR010982">
    <property type="entry name" value="Lambda_DNA-bd_dom_sf"/>
</dbReference>
<protein>
    <recommendedName>
        <fullName evidence="2">HTH cro/C1-type domain-containing protein</fullName>
    </recommendedName>
</protein>
<name>A0A0R2D5X0_9LACO</name>
<dbReference type="PANTHER" id="PTHR46558">
    <property type="entry name" value="TRACRIPTIONAL REGULATORY PROTEIN-RELATED-RELATED"/>
    <property type="match status" value="1"/>
</dbReference>
<reference evidence="3 4" key="1">
    <citation type="journal article" date="2015" name="Genome Announc.">
        <title>Expanding the biotechnology potential of lactobacilli through comparative genomics of 213 strains and associated genera.</title>
        <authorList>
            <person name="Sun Z."/>
            <person name="Harris H.M."/>
            <person name="McCann A."/>
            <person name="Guo C."/>
            <person name="Argimon S."/>
            <person name="Zhang W."/>
            <person name="Yang X."/>
            <person name="Jeffery I.B."/>
            <person name="Cooney J.C."/>
            <person name="Kagawa T.F."/>
            <person name="Liu W."/>
            <person name="Song Y."/>
            <person name="Salvetti E."/>
            <person name="Wrobel A."/>
            <person name="Rasinkangas P."/>
            <person name="Parkhill J."/>
            <person name="Rea M.C."/>
            <person name="O'Sullivan O."/>
            <person name="Ritari J."/>
            <person name="Douillard F.P."/>
            <person name="Paul Ross R."/>
            <person name="Yang R."/>
            <person name="Briner A.E."/>
            <person name="Felis G.E."/>
            <person name="de Vos W.M."/>
            <person name="Barrangou R."/>
            <person name="Klaenhammer T.R."/>
            <person name="Caufield P.W."/>
            <person name="Cui Y."/>
            <person name="Zhang H."/>
            <person name="O'Toole P.W."/>
        </authorList>
    </citation>
    <scope>NUCLEOTIDE SEQUENCE [LARGE SCALE GENOMIC DNA]</scope>
    <source>
        <strain evidence="3 4">DSM 21051</strain>
    </source>
</reference>
<dbReference type="PROSITE" id="PS50943">
    <property type="entry name" value="HTH_CROC1"/>
    <property type="match status" value="1"/>
</dbReference>
<dbReference type="STRING" id="1423725.FC19_GL001458"/>
<dbReference type="SMART" id="SM00530">
    <property type="entry name" value="HTH_XRE"/>
    <property type="match status" value="1"/>
</dbReference>
<dbReference type="PATRIC" id="fig|1423725.3.peg.1499"/>
<keyword evidence="4" id="KW-1185">Reference proteome</keyword>
<dbReference type="InterPro" id="IPR001387">
    <property type="entry name" value="Cro/C1-type_HTH"/>
</dbReference>
<dbReference type="RefSeq" id="WP_057876418.1">
    <property type="nucleotide sequence ID" value="NZ_AYZD01000018.1"/>
</dbReference>
<dbReference type="Gene3D" id="1.10.260.40">
    <property type="entry name" value="lambda repressor-like DNA-binding domains"/>
    <property type="match status" value="1"/>
</dbReference>
<dbReference type="OrthoDB" id="9805856at2"/>
<dbReference type="PANTHER" id="PTHR46558:SF11">
    <property type="entry name" value="HTH-TYPE TRANSCRIPTIONAL REGULATOR XRE"/>
    <property type="match status" value="1"/>
</dbReference>
<evidence type="ECO:0000259" key="2">
    <source>
        <dbReference type="PROSITE" id="PS50943"/>
    </source>
</evidence>
<proteinExistence type="predicted"/>
<dbReference type="AlphaFoldDB" id="A0A0R2D5X0"/>
<accession>A0A0R2D5X0</accession>
<evidence type="ECO:0000256" key="1">
    <source>
        <dbReference type="ARBA" id="ARBA00023125"/>
    </source>
</evidence>
<dbReference type="Pfam" id="PF01381">
    <property type="entry name" value="HTH_3"/>
    <property type="match status" value="1"/>
</dbReference>
<organism evidence="3 4">
    <name type="scientific">Liquorilactobacillus aquaticus DSM 21051</name>
    <dbReference type="NCBI Taxonomy" id="1423725"/>
    <lineage>
        <taxon>Bacteria</taxon>
        <taxon>Bacillati</taxon>
        <taxon>Bacillota</taxon>
        <taxon>Bacilli</taxon>
        <taxon>Lactobacillales</taxon>
        <taxon>Lactobacillaceae</taxon>
        <taxon>Liquorilactobacillus</taxon>
    </lineage>
</organism>
<dbReference type="CDD" id="cd00093">
    <property type="entry name" value="HTH_XRE"/>
    <property type="match status" value="1"/>
</dbReference>
<feature type="domain" description="HTH cro/C1-type" evidence="2">
    <location>
        <begin position="4"/>
        <end position="58"/>
    </location>
</feature>
<keyword evidence="1" id="KW-0238">DNA-binding</keyword>
<evidence type="ECO:0000313" key="4">
    <source>
        <dbReference type="Proteomes" id="UP000051015"/>
    </source>
</evidence>
<gene>
    <name evidence="3" type="ORF">FC19_GL001458</name>
</gene>
<comment type="caution">
    <text evidence="3">The sequence shown here is derived from an EMBL/GenBank/DDBJ whole genome shotgun (WGS) entry which is preliminary data.</text>
</comment>